<feature type="region of interest" description="Disordered" evidence="1">
    <location>
        <begin position="823"/>
        <end position="931"/>
    </location>
</feature>
<evidence type="ECO:0000313" key="3">
    <source>
        <dbReference type="Proteomes" id="UP001221142"/>
    </source>
</evidence>
<sequence>MDLPDLPATLAQIVTAGLDDERQPLDPLYSDTENCATLLDRQPELRASLLLARETKEYEGILNHASLRRNAARDKLNTYLKEEIRPFFEKFLRDDKSVKHWIPDPTPNSDPNLIAHIESLSIPATDSGPSLLINQLGRFGKTPELRDRVDRIFQKQAYTFLVNVSGSGKTRLGLEGLCRHWGLYFTMQRDGNDLGAADIGRTLYEKLGYRPDFHAQLPPSMSDSFSNTLELNRRVVDERFALVLLARLLVFQMFSEILKRGGGLEEEHKRRWLLFQLIPSLPESPHPDLFSDLKRFAYDLDPQQVLDWIAITFAKLRKIHGPEFHIFYVLDESQLVSRLHTEAFQHEGEGYPLLREIIQSWSAKSGSQEASFVVLGTDIPKEAFRSAPFAGSIRWLSDTGGFDDEPTQSRYISEFLPPEYTASRWGQELLQRMWAWCRGRHRTTDSFINCWLWEASSAPHQLLDAYISTSTDHVMSDHQNDEPDRDGSNDYNLLYDLSTDMITAGEHASLIMSTIQRALFHYLATGQHPAPFSADLTPLVRSGMGRFVDDQMSRVALDEPLFLLRATTWFFGTPTANSKFALFRARTAIDPSDDCFTLLNRRREHATSESLTAFIAFYLNRVFADGATLSEVFSFPHKPVPRWANQRAQLFSAGGAPWDQFAAASPVNVAGIETWLDGVGQPPLCLTNTVEPYLIVNLKMDDGRLIRVILHATVTDAILQKEELKLVMKHLQPPGLLRGRDTDTGSDRVVSKLLDTTQPDGPFAIIRVIASFPGKTFLKTAAPKPTSTSLFANLNTGMFERITREIRVSEVVDTLVTAITKRQRVPDSATSEPAAQASGSRSQPERRTSQKRKRDTTADSTPSPAPKRATVKSKSKAPSVSQPEPEQRSLRKRKRDDDSPASPPPPKRAAGQSRAPRASPSKSGKGKQKAS</sequence>
<dbReference type="EMBL" id="JARKIF010000004">
    <property type="protein sequence ID" value="KAJ7641290.1"/>
    <property type="molecule type" value="Genomic_DNA"/>
</dbReference>
<accession>A0AAD7C7B6</accession>
<keyword evidence="3" id="KW-1185">Reference proteome</keyword>
<comment type="caution">
    <text evidence="2">The sequence shown here is derived from an EMBL/GenBank/DDBJ whole genome shotgun (WGS) entry which is preliminary data.</text>
</comment>
<organism evidence="2 3">
    <name type="scientific">Roridomyces roridus</name>
    <dbReference type="NCBI Taxonomy" id="1738132"/>
    <lineage>
        <taxon>Eukaryota</taxon>
        <taxon>Fungi</taxon>
        <taxon>Dikarya</taxon>
        <taxon>Basidiomycota</taxon>
        <taxon>Agaricomycotina</taxon>
        <taxon>Agaricomycetes</taxon>
        <taxon>Agaricomycetidae</taxon>
        <taxon>Agaricales</taxon>
        <taxon>Marasmiineae</taxon>
        <taxon>Mycenaceae</taxon>
        <taxon>Roridomyces</taxon>
    </lineage>
</organism>
<dbReference type="AlphaFoldDB" id="A0AAD7C7B6"/>
<protein>
    <submittedName>
        <fullName evidence="2">Uncharacterized protein</fullName>
    </submittedName>
</protein>
<reference evidence="2" key="1">
    <citation type="submission" date="2023-03" db="EMBL/GenBank/DDBJ databases">
        <title>Massive genome expansion in bonnet fungi (Mycena s.s.) driven by repeated elements and novel gene families across ecological guilds.</title>
        <authorList>
            <consortium name="Lawrence Berkeley National Laboratory"/>
            <person name="Harder C.B."/>
            <person name="Miyauchi S."/>
            <person name="Viragh M."/>
            <person name="Kuo A."/>
            <person name="Thoen E."/>
            <person name="Andreopoulos B."/>
            <person name="Lu D."/>
            <person name="Skrede I."/>
            <person name="Drula E."/>
            <person name="Henrissat B."/>
            <person name="Morin E."/>
            <person name="Kohler A."/>
            <person name="Barry K."/>
            <person name="LaButti K."/>
            <person name="Morin E."/>
            <person name="Salamov A."/>
            <person name="Lipzen A."/>
            <person name="Mereny Z."/>
            <person name="Hegedus B."/>
            <person name="Baldrian P."/>
            <person name="Stursova M."/>
            <person name="Weitz H."/>
            <person name="Taylor A."/>
            <person name="Grigoriev I.V."/>
            <person name="Nagy L.G."/>
            <person name="Martin F."/>
            <person name="Kauserud H."/>
        </authorList>
    </citation>
    <scope>NUCLEOTIDE SEQUENCE</scope>
    <source>
        <strain evidence="2">9284</strain>
    </source>
</reference>
<name>A0AAD7C7B6_9AGAR</name>
<dbReference type="Proteomes" id="UP001221142">
    <property type="component" value="Unassembled WGS sequence"/>
</dbReference>
<gene>
    <name evidence="2" type="ORF">FB45DRAFT_825430</name>
</gene>
<evidence type="ECO:0000256" key="1">
    <source>
        <dbReference type="SAM" id="MobiDB-lite"/>
    </source>
</evidence>
<evidence type="ECO:0000313" key="2">
    <source>
        <dbReference type="EMBL" id="KAJ7641290.1"/>
    </source>
</evidence>
<feature type="compositionally biased region" description="Polar residues" evidence="1">
    <location>
        <begin position="828"/>
        <end position="842"/>
    </location>
</feature>
<proteinExistence type="predicted"/>